<evidence type="ECO:0000313" key="2">
    <source>
        <dbReference type="EMBL" id="EER61661.1"/>
    </source>
</evidence>
<comment type="caution">
    <text evidence="2">The sequence shown here is derived from an EMBL/GenBank/DDBJ whole genome shotgun (WGS) entry which is preliminary data.</text>
</comment>
<name>C5T1J3_ACIDE</name>
<dbReference type="Proteomes" id="UP000003856">
    <property type="component" value="Unassembled WGS sequence"/>
</dbReference>
<keyword evidence="3" id="KW-1185">Reference proteome</keyword>
<dbReference type="EMBL" id="ACQT01000012">
    <property type="protein sequence ID" value="EER61661.1"/>
    <property type="molecule type" value="Genomic_DNA"/>
</dbReference>
<proteinExistence type="predicted"/>
<feature type="region of interest" description="Disordered" evidence="1">
    <location>
        <begin position="72"/>
        <end position="92"/>
    </location>
</feature>
<feature type="compositionally biased region" description="Basic and acidic residues" evidence="1">
    <location>
        <begin position="81"/>
        <end position="92"/>
    </location>
</feature>
<accession>C5T1J3</accession>
<dbReference type="PATRIC" id="fig|573060.9.peg.4427"/>
<reference evidence="2 3" key="1">
    <citation type="submission" date="2009-05" db="EMBL/GenBank/DDBJ databases">
        <title>The draft genome of Acidovorax delafieldii 2AN.</title>
        <authorList>
            <consortium name="US DOE Joint Genome Institute (JGI-PGF)"/>
            <person name="Lucas S."/>
            <person name="Copeland A."/>
            <person name="Lapidus A."/>
            <person name="Glavina del Rio T."/>
            <person name="Tice H."/>
            <person name="Bruce D."/>
            <person name="Goodwin L."/>
            <person name="Pitluck S."/>
            <person name="Larimer F."/>
            <person name="Land M.L."/>
            <person name="Hauser L."/>
            <person name="Shelobolina E.S."/>
            <person name="Picardal F."/>
            <person name="Roden E."/>
            <person name="Emerson D."/>
        </authorList>
    </citation>
    <scope>NUCLEOTIDE SEQUENCE [LARGE SCALE GENOMIC DNA]</scope>
    <source>
        <strain evidence="2 3">2AN</strain>
    </source>
</reference>
<gene>
    <name evidence="2" type="ORF">AcdelDRAFT_0773</name>
</gene>
<evidence type="ECO:0000256" key="1">
    <source>
        <dbReference type="SAM" id="MobiDB-lite"/>
    </source>
</evidence>
<sequence>MLGLLLHLLTESDAPPVERRYQYVRAIHRQTLTSLARARQDPRTQPRMLIALERAADDFEEELRRLEPLRLHHRPSAYDTSHPESRCGEGRL</sequence>
<protein>
    <submittedName>
        <fullName evidence="2">Uncharacterized protein</fullName>
    </submittedName>
</protein>
<organism evidence="2 3">
    <name type="scientific">Acidovorax delafieldii 2AN</name>
    <dbReference type="NCBI Taxonomy" id="573060"/>
    <lineage>
        <taxon>Bacteria</taxon>
        <taxon>Pseudomonadati</taxon>
        <taxon>Pseudomonadota</taxon>
        <taxon>Betaproteobacteria</taxon>
        <taxon>Burkholderiales</taxon>
        <taxon>Comamonadaceae</taxon>
        <taxon>Acidovorax</taxon>
    </lineage>
</organism>
<evidence type="ECO:0000313" key="3">
    <source>
        <dbReference type="Proteomes" id="UP000003856"/>
    </source>
</evidence>
<dbReference type="AlphaFoldDB" id="C5T1J3"/>